<dbReference type="GO" id="GO:0016722">
    <property type="term" value="F:oxidoreductase activity, acting on metal ions"/>
    <property type="evidence" value="ECO:0007669"/>
    <property type="project" value="InterPro"/>
</dbReference>
<keyword evidence="5" id="KW-1185">Reference proteome</keyword>
<dbReference type="Proteomes" id="UP000051886">
    <property type="component" value="Unassembled WGS sequence"/>
</dbReference>
<reference evidence="4 5" key="1">
    <citation type="journal article" date="2015" name="Genome Announc.">
        <title>Expanding the biotechnology potential of lactobacilli through comparative genomics of 213 strains and associated genera.</title>
        <authorList>
            <person name="Sun Z."/>
            <person name="Harris H.M."/>
            <person name="McCann A."/>
            <person name="Guo C."/>
            <person name="Argimon S."/>
            <person name="Zhang W."/>
            <person name="Yang X."/>
            <person name="Jeffery I.B."/>
            <person name="Cooney J.C."/>
            <person name="Kagawa T.F."/>
            <person name="Liu W."/>
            <person name="Song Y."/>
            <person name="Salvetti E."/>
            <person name="Wrobel A."/>
            <person name="Rasinkangas P."/>
            <person name="Parkhill J."/>
            <person name="Rea M.C."/>
            <person name="O'Sullivan O."/>
            <person name="Ritari J."/>
            <person name="Douillard F.P."/>
            <person name="Paul Ross R."/>
            <person name="Yang R."/>
            <person name="Briner A.E."/>
            <person name="Felis G.E."/>
            <person name="de Vos W.M."/>
            <person name="Barrangou R."/>
            <person name="Klaenhammer T.R."/>
            <person name="Caufield P.W."/>
            <person name="Cui Y."/>
            <person name="Zhang H."/>
            <person name="O'Toole P.W."/>
        </authorList>
    </citation>
    <scope>NUCLEOTIDE SEQUENCE [LARGE SCALE GENOMIC DNA]</scope>
    <source>
        <strain evidence="4 5">NBRC 103219</strain>
    </source>
</reference>
<dbReference type="CDD" id="cd01043">
    <property type="entry name" value="DPS"/>
    <property type="match status" value="1"/>
</dbReference>
<name>A0A0R2LNX5_9LACO</name>
<comment type="similarity">
    <text evidence="1 2">Belongs to the Dps family.</text>
</comment>
<accession>A0A0R2LNX5</accession>
<dbReference type="InterPro" id="IPR009078">
    <property type="entry name" value="Ferritin-like_SF"/>
</dbReference>
<dbReference type="OrthoDB" id="9797023at2"/>
<feature type="domain" description="Ferritin/DPS" evidence="3">
    <location>
        <begin position="12"/>
        <end position="154"/>
    </location>
</feature>
<dbReference type="PATRIC" id="fig|449659.4.peg.2236"/>
<gene>
    <name evidence="4" type="ORF">IV66_GL002175</name>
</gene>
<sequence length="161" mass="19131">MNQKYDYPKTRAQLNQLVADLEQVQTNVHQTHWYMRGKQFFNLHPEMDEFNEDFADEEDEIAERLIALNGAPFSTTHEFIENTGLPDEEIKFDQYSLPELMQRLVDNFRYLRDQFQKLIDITDEENDQPTQDIINGFKSDVDKKIWMLTAYLDQGPFDGDK</sequence>
<dbReference type="PROSITE" id="PS00818">
    <property type="entry name" value="DPS_1"/>
    <property type="match status" value="1"/>
</dbReference>
<evidence type="ECO:0000313" key="4">
    <source>
        <dbReference type="EMBL" id="KRO01659.1"/>
    </source>
</evidence>
<dbReference type="GO" id="GO:0008199">
    <property type="term" value="F:ferric iron binding"/>
    <property type="evidence" value="ECO:0007669"/>
    <property type="project" value="InterPro"/>
</dbReference>
<dbReference type="SUPFAM" id="SSF47240">
    <property type="entry name" value="Ferritin-like"/>
    <property type="match status" value="1"/>
</dbReference>
<dbReference type="EMBL" id="JQCN01000007">
    <property type="protein sequence ID" value="KRO01659.1"/>
    <property type="molecule type" value="Genomic_DNA"/>
</dbReference>
<dbReference type="AlphaFoldDB" id="A0A0R2LNX5"/>
<evidence type="ECO:0000313" key="5">
    <source>
        <dbReference type="Proteomes" id="UP000051886"/>
    </source>
</evidence>
<dbReference type="InterPro" id="IPR012347">
    <property type="entry name" value="Ferritin-like"/>
</dbReference>
<dbReference type="PANTHER" id="PTHR42932:SF1">
    <property type="entry name" value="GENERAL STRESS PROTEIN 20U"/>
    <property type="match status" value="1"/>
</dbReference>
<dbReference type="STRING" id="449659.IV66_GL002175"/>
<dbReference type="RefSeq" id="WP_017867194.1">
    <property type="nucleotide sequence ID" value="NZ_BJYB01000013.1"/>
</dbReference>
<dbReference type="PANTHER" id="PTHR42932">
    <property type="entry name" value="GENERAL STRESS PROTEIN 20U"/>
    <property type="match status" value="1"/>
</dbReference>
<comment type="caution">
    <text evidence="4">The sequence shown here is derived from an EMBL/GenBank/DDBJ whole genome shotgun (WGS) entry which is preliminary data.</text>
</comment>
<dbReference type="PRINTS" id="PR01346">
    <property type="entry name" value="HELNAPAPROT"/>
</dbReference>
<dbReference type="PIRSF" id="PIRSF005900">
    <property type="entry name" value="Dps"/>
    <property type="match status" value="1"/>
</dbReference>
<protein>
    <submittedName>
        <fullName evidence="4">Ferritin Dps family protein</fullName>
    </submittedName>
</protein>
<dbReference type="InterPro" id="IPR023188">
    <property type="entry name" value="DPS_DNA-bd_CS"/>
</dbReference>
<dbReference type="Pfam" id="PF00210">
    <property type="entry name" value="Ferritin"/>
    <property type="match status" value="1"/>
</dbReference>
<evidence type="ECO:0000259" key="3">
    <source>
        <dbReference type="Pfam" id="PF00210"/>
    </source>
</evidence>
<organism evidence="4 5">
    <name type="scientific">Ligilactobacillus pobuzihii</name>
    <dbReference type="NCBI Taxonomy" id="449659"/>
    <lineage>
        <taxon>Bacteria</taxon>
        <taxon>Bacillati</taxon>
        <taxon>Bacillota</taxon>
        <taxon>Bacilli</taxon>
        <taxon>Lactobacillales</taxon>
        <taxon>Lactobacillaceae</taxon>
        <taxon>Ligilactobacillus</taxon>
    </lineage>
</organism>
<dbReference type="InterPro" id="IPR008331">
    <property type="entry name" value="Ferritin_DPS_dom"/>
</dbReference>
<evidence type="ECO:0000256" key="2">
    <source>
        <dbReference type="RuleBase" id="RU003875"/>
    </source>
</evidence>
<proteinExistence type="inferred from homology"/>
<dbReference type="InterPro" id="IPR002177">
    <property type="entry name" value="DPS_DNA-bd"/>
</dbReference>
<dbReference type="Gene3D" id="1.20.1260.10">
    <property type="match status" value="1"/>
</dbReference>
<evidence type="ECO:0000256" key="1">
    <source>
        <dbReference type="ARBA" id="ARBA00009497"/>
    </source>
</evidence>